<evidence type="ECO:0000256" key="1">
    <source>
        <dbReference type="SAM" id="MobiDB-lite"/>
    </source>
</evidence>
<organism evidence="3 4">
    <name type="scientific">Paraphoma chrysanthemicola</name>
    <dbReference type="NCBI Taxonomy" id="798071"/>
    <lineage>
        <taxon>Eukaryota</taxon>
        <taxon>Fungi</taxon>
        <taxon>Dikarya</taxon>
        <taxon>Ascomycota</taxon>
        <taxon>Pezizomycotina</taxon>
        <taxon>Dothideomycetes</taxon>
        <taxon>Pleosporomycetidae</taxon>
        <taxon>Pleosporales</taxon>
        <taxon>Pleosporineae</taxon>
        <taxon>Phaeosphaeriaceae</taxon>
        <taxon>Paraphoma</taxon>
    </lineage>
</organism>
<feature type="domain" description="F-box" evidence="2">
    <location>
        <begin position="41"/>
        <end position="90"/>
    </location>
</feature>
<reference evidence="3" key="1">
    <citation type="journal article" date="2021" name="Nat. Commun.">
        <title>Genetic determinants of endophytism in the Arabidopsis root mycobiome.</title>
        <authorList>
            <person name="Mesny F."/>
            <person name="Miyauchi S."/>
            <person name="Thiergart T."/>
            <person name="Pickel B."/>
            <person name="Atanasova L."/>
            <person name="Karlsson M."/>
            <person name="Huettel B."/>
            <person name="Barry K.W."/>
            <person name="Haridas S."/>
            <person name="Chen C."/>
            <person name="Bauer D."/>
            <person name="Andreopoulos W."/>
            <person name="Pangilinan J."/>
            <person name="LaButti K."/>
            <person name="Riley R."/>
            <person name="Lipzen A."/>
            <person name="Clum A."/>
            <person name="Drula E."/>
            <person name="Henrissat B."/>
            <person name="Kohler A."/>
            <person name="Grigoriev I.V."/>
            <person name="Martin F.M."/>
            <person name="Hacquard S."/>
        </authorList>
    </citation>
    <scope>NUCLEOTIDE SEQUENCE</scope>
    <source>
        <strain evidence="3">MPI-SDFR-AT-0120</strain>
    </source>
</reference>
<evidence type="ECO:0000313" key="4">
    <source>
        <dbReference type="Proteomes" id="UP000813461"/>
    </source>
</evidence>
<dbReference type="EMBL" id="JAGMVJ010000003">
    <property type="protein sequence ID" value="KAH7092594.1"/>
    <property type="molecule type" value="Genomic_DNA"/>
</dbReference>
<dbReference type="PROSITE" id="PS50181">
    <property type="entry name" value="FBOX"/>
    <property type="match status" value="1"/>
</dbReference>
<evidence type="ECO:0000259" key="2">
    <source>
        <dbReference type="PROSITE" id="PS50181"/>
    </source>
</evidence>
<evidence type="ECO:0000313" key="3">
    <source>
        <dbReference type="EMBL" id="KAH7092594.1"/>
    </source>
</evidence>
<gene>
    <name evidence="3" type="ORF">FB567DRAFT_435770</name>
</gene>
<dbReference type="AlphaFoldDB" id="A0A8K0RF09"/>
<protein>
    <recommendedName>
        <fullName evidence="2">F-box domain-containing protein</fullName>
    </recommendedName>
</protein>
<name>A0A8K0RF09_9PLEO</name>
<dbReference type="Gene3D" id="3.80.10.10">
    <property type="entry name" value="Ribonuclease Inhibitor"/>
    <property type="match status" value="1"/>
</dbReference>
<dbReference type="InterPro" id="IPR001810">
    <property type="entry name" value="F-box_dom"/>
</dbReference>
<feature type="region of interest" description="Disordered" evidence="1">
    <location>
        <begin position="1"/>
        <end position="35"/>
    </location>
</feature>
<feature type="compositionally biased region" description="Basic residues" evidence="1">
    <location>
        <begin position="19"/>
        <end position="28"/>
    </location>
</feature>
<keyword evidence="4" id="KW-1185">Reference proteome</keyword>
<dbReference type="SUPFAM" id="SSF52047">
    <property type="entry name" value="RNI-like"/>
    <property type="match status" value="1"/>
</dbReference>
<accession>A0A8K0RF09</accession>
<sequence>MPKFSSRDFPPLASDALPRRSKRVKGNQHTKSGPLPISENYATINDLPDELLLVILDFLPGIDLENFHFFCEPYLFLRTIITSPHLARTVQNVQVTFGDFAHCERERHTPTAQDKKTIKEGLKSLGISDWKRWATECNAKSAELETLYSAILIHLPSLKTLKISHGHQEEKKIYPPSKCLNLFKRATTNPIRPSKLHRFENLHKLDIELPDATLMDMAPIFHIPSLRVLSIKGANDRGIESTEALQKRIPARCNDLDEIILDLCFIYMDFLEVLIASARGLTSLQYGVNADLVYYPERDEYDARYTKENSSLIEKLACQKSTLESFSLACENDGEGWPRDCLELEAGLRDFPALKHIHCPLGNIANTQPLLPPTPFAHRLPSTLQTLDLVVRREMEDVQALGGLDEKFVSQCSKYTPNLKTIRIHIETQELGFDWAPLVTRFSRIGVEIAIVEEEDDDFGSEGFSERYITPPRANFLNIEARDDLDDTSSRASDEVSLYSN</sequence>
<dbReference type="Proteomes" id="UP000813461">
    <property type="component" value="Unassembled WGS sequence"/>
</dbReference>
<dbReference type="InterPro" id="IPR036047">
    <property type="entry name" value="F-box-like_dom_sf"/>
</dbReference>
<dbReference type="InterPro" id="IPR032675">
    <property type="entry name" value="LRR_dom_sf"/>
</dbReference>
<comment type="caution">
    <text evidence="3">The sequence shown here is derived from an EMBL/GenBank/DDBJ whole genome shotgun (WGS) entry which is preliminary data.</text>
</comment>
<dbReference type="SUPFAM" id="SSF81383">
    <property type="entry name" value="F-box domain"/>
    <property type="match status" value="1"/>
</dbReference>
<proteinExistence type="predicted"/>
<dbReference type="OrthoDB" id="2520703at2759"/>